<dbReference type="SMART" id="SM00382">
    <property type="entry name" value="AAA"/>
    <property type="match status" value="2"/>
</dbReference>
<feature type="transmembrane region" description="Helical" evidence="11">
    <location>
        <begin position="1001"/>
        <end position="1022"/>
    </location>
</feature>
<dbReference type="CDD" id="cd03250">
    <property type="entry name" value="ABCC_MRP_domain1"/>
    <property type="match status" value="1"/>
</dbReference>
<dbReference type="InterPro" id="IPR050173">
    <property type="entry name" value="ABC_transporter_C-like"/>
</dbReference>
<evidence type="ECO:0000256" key="1">
    <source>
        <dbReference type="ARBA" id="ARBA00004141"/>
    </source>
</evidence>
<dbReference type="InterPro" id="IPR003593">
    <property type="entry name" value="AAA+_ATPase"/>
</dbReference>
<organism evidence="14 15">
    <name type="scientific">Steinernema hermaphroditum</name>
    <dbReference type="NCBI Taxonomy" id="289476"/>
    <lineage>
        <taxon>Eukaryota</taxon>
        <taxon>Metazoa</taxon>
        <taxon>Ecdysozoa</taxon>
        <taxon>Nematoda</taxon>
        <taxon>Chromadorea</taxon>
        <taxon>Rhabditida</taxon>
        <taxon>Tylenchina</taxon>
        <taxon>Panagrolaimomorpha</taxon>
        <taxon>Strongyloidoidea</taxon>
        <taxon>Steinernematidae</taxon>
        <taxon>Steinernema</taxon>
    </lineage>
</organism>
<feature type="transmembrane region" description="Helical" evidence="11">
    <location>
        <begin position="320"/>
        <end position="345"/>
    </location>
</feature>
<evidence type="ECO:0000256" key="4">
    <source>
        <dbReference type="ARBA" id="ARBA00022692"/>
    </source>
</evidence>
<feature type="transmembrane region" description="Helical" evidence="11">
    <location>
        <begin position="792"/>
        <end position="809"/>
    </location>
</feature>
<evidence type="ECO:0000256" key="7">
    <source>
        <dbReference type="ARBA" id="ARBA00022840"/>
    </source>
</evidence>
<proteinExistence type="inferred from homology"/>
<feature type="transmembrane region" description="Helical" evidence="11">
    <location>
        <begin position="140"/>
        <end position="157"/>
    </location>
</feature>
<keyword evidence="8 11" id="KW-1133">Transmembrane helix</keyword>
<accession>A0AA39HET7</accession>
<evidence type="ECO:0000256" key="3">
    <source>
        <dbReference type="ARBA" id="ARBA00022448"/>
    </source>
</evidence>
<dbReference type="Gene3D" id="1.20.1560.10">
    <property type="entry name" value="ABC transporter type 1, transmembrane domain"/>
    <property type="match status" value="2"/>
</dbReference>
<keyword evidence="5" id="KW-0677">Repeat</keyword>
<dbReference type="Gene3D" id="3.40.50.300">
    <property type="entry name" value="P-loop containing nucleotide triphosphate hydrolases"/>
    <property type="match status" value="2"/>
</dbReference>
<evidence type="ECO:0000256" key="9">
    <source>
        <dbReference type="ARBA" id="ARBA00023136"/>
    </source>
</evidence>
<feature type="domain" description="ABC transmembrane type-1" evidence="13">
    <location>
        <begin position="106"/>
        <end position="381"/>
    </location>
</feature>
<comment type="similarity">
    <text evidence="2">Belongs to the ABC transporter superfamily. ABCC family. Conjugate transporter (TC 3.A.1.208) subfamily.</text>
</comment>
<evidence type="ECO:0000256" key="11">
    <source>
        <dbReference type="SAM" id="Phobius"/>
    </source>
</evidence>
<evidence type="ECO:0000259" key="13">
    <source>
        <dbReference type="PROSITE" id="PS50929"/>
    </source>
</evidence>
<protein>
    <submittedName>
        <fullName evidence="14">Uncharacterized protein</fullName>
    </submittedName>
</protein>
<dbReference type="GO" id="GO:0005524">
    <property type="term" value="F:ATP binding"/>
    <property type="evidence" value="ECO:0007669"/>
    <property type="project" value="UniProtKB-KW"/>
</dbReference>
<dbReference type="PANTHER" id="PTHR24223:SF456">
    <property type="entry name" value="MULTIDRUG RESISTANCE-ASSOCIATED PROTEIN LETHAL(2)03659"/>
    <property type="match status" value="1"/>
</dbReference>
<evidence type="ECO:0000259" key="12">
    <source>
        <dbReference type="PROSITE" id="PS50893"/>
    </source>
</evidence>
<keyword evidence="6" id="KW-0547">Nucleotide-binding</keyword>
<dbReference type="InterPro" id="IPR017871">
    <property type="entry name" value="ABC_transporter-like_CS"/>
</dbReference>
<dbReference type="PROSITE" id="PS50893">
    <property type="entry name" value="ABC_TRANSPORTER_2"/>
    <property type="match status" value="2"/>
</dbReference>
<keyword evidence="4 11" id="KW-0812">Transmembrane</keyword>
<dbReference type="SUPFAM" id="SSF52540">
    <property type="entry name" value="P-loop containing nucleoside triphosphate hydrolases"/>
    <property type="match status" value="2"/>
</dbReference>
<dbReference type="GO" id="GO:0140359">
    <property type="term" value="F:ABC-type transporter activity"/>
    <property type="evidence" value="ECO:0007669"/>
    <property type="project" value="InterPro"/>
</dbReference>
<name>A0AA39HET7_9BILA</name>
<keyword evidence="9 11" id="KW-0472">Membrane</keyword>
<dbReference type="PROSITE" id="PS50929">
    <property type="entry name" value="ABC_TM1F"/>
    <property type="match status" value="2"/>
</dbReference>
<dbReference type="InterPro" id="IPR036640">
    <property type="entry name" value="ABC1_TM_sf"/>
</dbReference>
<evidence type="ECO:0000256" key="8">
    <source>
        <dbReference type="ARBA" id="ARBA00022989"/>
    </source>
</evidence>
<gene>
    <name evidence="14" type="ORF">QR680_017501</name>
</gene>
<evidence type="ECO:0000256" key="2">
    <source>
        <dbReference type="ARBA" id="ARBA00009726"/>
    </source>
</evidence>
<dbReference type="PROSITE" id="PS00211">
    <property type="entry name" value="ABC_TRANSPORTER_1"/>
    <property type="match status" value="2"/>
</dbReference>
<dbReference type="InterPro" id="IPR027417">
    <property type="entry name" value="P-loop_NTPase"/>
</dbReference>
<feature type="transmembrane region" description="Helical" evidence="11">
    <location>
        <begin position="749"/>
        <end position="772"/>
    </location>
</feature>
<dbReference type="FunFam" id="3.40.50.300:FF:000973">
    <property type="entry name" value="Multidrug resistance-associated protein 4"/>
    <property type="match status" value="1"/>
</dbReference>
<feature type="transmembrane region" description="Helical" evidence="11">
    <location>
        <begin position="357"/>
        <end position="383"/>
    </location>
</feature>
<feature type="domain" description="ABC transporter" evidence="12">
    <location>
        <begin position="1094"/>
        <end position="1327"/>
    </location>
</feature>
<evidence type="ECO:0000256" key="10">
    <source>
        <dbReference type="SAM" id="MobiDB-lite"/>
    </source>
</evidence>
<comment type="caution">
    <text evidence="14">The sequence shown here is derived from an EMBL/GenBank/DDBJ whole genome shotgun (WGS) entry which is preliminary data.</text>
</comment>
<evidence type="ECO:0000313" key="15">
    <source>
        <dbReference type="Proteomes" id="UP001175271"/>
    </source>
</evidence>
<dbReference type="Pfam" id="PF00005">
    <property type="entry name" value="ABC_tran"/>
    <property type="match status" value="2"/>
</dbReference>
<comment type="subcellular location">
    <subcellularLocation>
        <location evidence="1">Membrane</location>
        <topology evidence="1">Multi-pass membrane protein</topology>
    </subcellularLocation>
</comment>
<dbReference type="CDD" id="cd03244">
    <property type="entry name" value="ABCC_MRP_domain2"/>
    <property type="match status" value="1"/>
</dbReference>
<evidence type="ECO:0000256" key="6">
    <source>
        <dbReference type="ARBA" id="ARBA00022741"/>
    </source>
</evidence>
<dbReference type="FunFam" id="1.20.1560.10:FF:000014">
    <property type="entry name" value="Multidrug resistance-associated protein member 4"/>
    <property type="match status" value="1"/>
</dbReference>
<dbReference type="InterPro" id="IPR030240">
    <property type="entry name" value="ABCC4_TMD1"/>
</dbReference>
<evidence type="ECO:0000313" key="14">
    <source>
        <dbReference type="EMBL" id="KAK0404545.1"/>
    </source>
</evidence>
<dbReference type="GO" id="GO:0016887">
    <property type="term" value="F:ATP hydrolysis activity"/>
    <property type="evidence" value="ECO:0007669"/>
    <property type="project" value="InterPro"/>
</dbReference>
<dbReference type="CDD" id="cd18593">
    <property type="entry name" value="ABC_6TM_MRP4_D1_like"/>
    <property type="match status" value="1"/>
</dbReference>
<dbReference type="SUPFAM" id="SSF90123">
    <property type="entry name" value="ABC transporter transmembrane region"/>
    <property type="match status" value="2"/>
</dbReference>
<dbReference type="Proteomes" id="UP001175271">
    <property type="component" value="Unassembled WGS sequence"/>
</dbReference>
<feature type="transmembrane region" description="Helical" evidence="11">
    <location>
        <begin position="821"/>
        <end position="842"/>
    </location>
</feature>
<feature type="transmembrane region" description="Helical" evidence="11">
    <location>
        <begin position="239"/>
        <end position="260"/>
    </location>
</feature>
<keyword evidence="7" id="KW-0067">ATP-binding</keyword>
<evidence type="ECO:0000256" key="5">
    <source>
        <dbReference type="ARBA" id="ARBA00022737"/>
    </source>
</evidence>
<feature type="region of interest" description="Disordered" evidence="10">
    <location>
        <begin position="706"/>
        <end position="726"/>
    </location>
</feature>
<reference evidence="14" key="1">
    <citation type="submission" date="2023-06" db="EMBL/GenBank/DDBJ databases">
        <title>Genomic analysis of the entomopathogenic nematode Steinernema hermaphroditum.</title>
        <authorList>
            <person name="Schwarz E.M."/>
            <person name="Heppert J.K."/>
            <person name="Baniya A."/>
            <person name="Schwartz H.T."/>
            <person name="Tan C.-H."/>
            <person name="Antoshechkin I."/>
            <person name="Sternberg P.W."/>
            <person name="Goodrich-Blair H."/>
            <person name="Dillman A.R."/>
        </authorList>
    </citation>
    <scope>NUCLEOTIDE SEQUENCE</scope>
    <source>
        <strain evidence="14">PS9179</strain>
        <tissue evidence="14">Whole animal</tissue>
    </source>
</reference>
<feature type="domain" description="ABC transporter" evidence="12">
    <location>
        <begin position="420"/>
        <end position="650"/>
    </location>
</feature>
<keyword evidence="15" id="KW-1185">Reference proteome</keyword>
<feature type="domain" description="ABC transmembrane type-1" evidence="13">
    <location>
        <begin position="821"/>
        <end position="1060"/>
    </location>
</feature>
<dbReference type="InterPro" id="IPR003439">
    <property type="entry name" value="ABC_transporter-like_ATP-bd"/>
</dbReference>
<keyword evidence="3" id="KW-0813">Transport</keyword>
<dbReference type="FunFam" id="3.40.50.300:FF:000163">
    <property type="entry name" value="Multidrug resistance-associated protein member 4"/>
    <property type="match status" value="1"/>
</dbReference>
<dbReference type="GO" id="GO:0016020">
    <property type="term" value="C:membrane"/>
    <property type="evidence" value="ECO:0007669"/>
    <property type="project" value="UniProtKB-SubCell"/>
</dbReference>
<dbReference type="Pfam" id="PF00664">
    <property type="entry name" value="ABC_membrane"/>
    <property type="match status" value="2"/>
</dbReference>
<dbReference type="EMBL" id="JAUCMV010000004">
    <property type="protein sequence ID" value="KAK0404545.1"/>
    <property type="molecule type" value="Genomic_DNA"/>
</dbReference>
<sequence length="1353" mass="152210">MKDSENAAKKPKSSLGLQENTESSACLLSRVTYFFMFPLFFLGFRRRLEISDLCDPLDNHMSKVAVERLERAWDHERKLANEAERKASLFRTVIREYFWSIAQYGILLFLEEAVKLAQPYFMGQLIRYFRAGTYLTKDDAYYSAMGVSATVIFYVLVHHPYFYGVQKVGLELKVAASGMLMKKGVSLSSSALHRVSVGQLINLITTDVNKFDVGFMFFHYSWVAPILLLGYCVMLWQELGVSCLAGFLALCLLCPVQVFFSRKMGQCRREIASRTDKRISVMNEILNGIRVLKMYAWEEAFSGVMDKVRRREISKVRHNAIYQSMVMGLFWVSGKFMILFAIMSFLFFGNTISAEKIFVATALYNACRLPVTLFFPFSMQFLFELRVSIKRIQDFLELEDHEAISSEAEGENGSSASKRIRMQHFTSVWCEKGDSVEITDTKYACNDVTLNVVPGNLVAVIGAVGSGKSSLLSSVLGEARRVSGSLELDGKIAYVPQDSWIFSGSIRDNILFGLPYEERRYNETVSVCELLRDFQQFEHGDGSLVGDRGTALSGGQKARICLARAVYRDADIYLLDDPLSAVDTSVGRKLFENCIYKHLRGKIVLLVTHQIQYLDKADKILILDDGKIVADGTMAELRKTNSEVFKHLDHPEDEDADDGKLEKKPIMLSMRSLRARTISNAANVDEEADEHQSLLKARKKSLSVAESGQDEVVNDGNNAQKEIDEDSESGAVSWSVYWTYISSMCSHPFLMAPLMLFFLSVQVFSNFIDWWINKWTTAAEAAIPVLSDVNNATTMTIPPLTVLSGVWGLSLDISLDDYRNVFVVSTVLLTIMSVARCIWFRVGQTVASCILHDRMFRAVVYAKMFFFDSNPIGRILNRFSKDVGTLDDQLSFVFFDFFMGLINIIGMFVVIVMFNAYIVLAAVPLIGLFFCLRMLYLSTSREVKRIESTSRSPLYSHISAVMHGLVTVRAFSNQNKVLEDYHRYQNINVAAFYATLTTSRWFAAGIDWLAALFVTAVTLSLCMMDRSHLKGGEVGLTLVYAVQLTGFFSWIMRQSAELQNGMVSVERIAQYSELESEPKGQRKPPSDWPSQGAISMKSVSLKYEGTDEFVLNNIDISIRPKEKIGIVGRTGAGKSSLLRALFRLTEPTGTVNIDGLDISELDLACLRKKISIIPQDPVLFIGTLRRNLDPFNEFADDALWDALEQVEMKSAVAELSRSLETHMQEGGVNFSVGQRQLICLARALLRSSRILVIDEATANVDLQTDALIQQTIRSRFASSTVLTIAHRLKTIMDSDRVMVLDRGQLIECDHPHVLLQNEASYFSFLVNETGKAAPQLKEIARMAHNTKSLQSSD</sequence>
<dbReference type="InterPro" id="IPR011527">
    <property type="entry name" value="ABC1_TM_dom"/>
</dbReference>
<feature type="transmembrane region" description="Helical" evidence="11">
    <location>
        <begin position="901"/>
        <end position="932"/>
    </location>
</feature>
<feature type="transmembrane region" description="Helical" evidence="11">
    <location>
        <begin position="213"/>
        <end position="233"/>
    </location>
</feature>
<dbReference type="FunFam" id="1.20.1560.10:FF:000026">
    <property type="entry name" value="Multidrug resistance-associated protein lethal(2)03659"/>
    <property type="match status" value="1"/>
</dbReference>
<dbReference type="PANTHER" id="PTHR24223">
    <property type="entry name" value="ATP-BINDING CASSETTE SUB-FAMILY C"/>
    <property type="match status" value="1"/>
</dbReference>